<evidence type="ECO:0000313" key="2">
    <source>
        <dbReference type="EMBL" id="KZN55469.1"/>
    </source>
</evidence>
<proteinExistence type="predicted"/>
<dbReference type="SUPFAM" id="SSF51905">
    <property type="entry name" value="FAD/NAD(P)-binding domain"/>
    <property type="match status" value="1"/>
</dbReference>
<dbReference type="GO" id="GO:0016491">
    <property type="term" value="F:oxidoreductase activity"/>
    <property type="evidence" value="ECO:0007669"/>
    <property type="project" value="InterPro"/>
</dbReference>
<dbReference type="InterPro" id="IPR002937">
    <property type="entry name" value="Amino_oxidase"/>
</dbReference>
<dbReference type="SUPFAM" id="SSF54373">
    <property type="entry name" value="FAD-linked reductases, C-terminal domain"/>
    <property type="match status" value="1"/>
</dbReference>
<evidence type="ECO:0000313" key="3">
    <source>
        <dbReference type="Proteomes" id="UP000076503"/>
    </source>
</evidence>
<comment type="caution">
    <text evidence="2">The sequence shown here is derived from an EMBL/GenBank/DDBJ whole genome shotgun (WGS) entry which is preliminary data.</text>
</comment>
<dbReference type="Proteomes" id="UP000076503">
    <property type="component" value="Unassembled WGS sequence"/>
</dbReference>
<dbReference type="AlphaFoldDB" id="A0A167GHZ8"/>
<protein>
    <recommendedName>
        <fullName evidence="1">Amine oxidase domain-containing protein</fullName>
    </recommendedName>
</protein>
<reference evidence="2 3" key="1">
    <citation type="submission" date="2013-07" db="EMBL/GenBank/DDBJ databases">
        <title>Comparative Genomic and Metabolomic Analysis of Twelve Strains of Pseudoalteromonas luteoviolacea.</title>
        <authorList>
            <person name="Vynne N.G."/>
            <person name="Mansson M."/>
            <person name="Gram L."/>
        </authorList>
    </citation>
    <scope>NUCLEOTIDE SEQUENCE [LARGE SCALE GENOMIC DNA]</scope>
    <source>
        <strain evidence="2 3">H33</strain>
    </source>
</reference>
<dbReference type="Gene3D" id="3.90.660.10">
    <property type="match status" value="2"/>
</dbReference>
<gene>
    <name evidence="2" type="ORF">N476_07005</name>
</gene>
<sequence>MKKYTIFGGGPSGLYTAWRLLDSGKVTKGEQLEIVEWGDYDYAQNGEGTRLPAGRICTHHYKNDSTQSYIEVGGMRFIEWDDKNKEGHQLVTTTIRKLGLDCQKAPFNTTDDPLLFVRGQHMYQSEINFYNRAPYDTNTCVDIKADVKVGNQFNVVETVSVPANAAPADDLIGSVSNSIVTKKATNRVQQCEFYASGELPDGFESYVYKPGDLVSNIGYWNILYDQAYNEGYQYAADANGYSSNVINWNAADAAVYNGEFAPGGKFKTLKTGMSSLFVRLYKMCSALAESKGVDFKITKSTRLHSIWNTSGKTQYYTATACQPDVPDGDVKETDYAFLAMPPHAIKAVAAATRYLPEECDRVNFLNQTNVANYLESVIEQPSFKAAMFFDKPWWEDNALPFKPKINTQTQTYGPTITDLPIRQVYYFGNNAADQSAKPVYGILASYDDMRFTNFWRELEWSIDKQHTVAPSTDIQPLIGAKKATNAMQKMLRLQLARLHYGNDHVDPKVIPKPLETTFMDWGHNPFGAGYHAWASHYNICNVMQDIRTPELLAGMDKSPNVFIIGSAFSNDQAWIEGAFCTAESVLVDFLNVETIATDPQDYPLICGTCDIRM</sequence>
<feature type="domain" description="Amine oxidase" evidence="1">
    <location>
        <begin position="54"/>
        <end position="440"/>
    </location>
</feature>
<dbReference type="RefSeq" id="WP_063360054.1">
    <property type="nucleotide sequence ID" value="NZ_AUXZ01000013.1"/>
</dbReference>
<dbReference type="Pfam" id="PF01593">
    <property type="entry name" value="Amino_oxidase"/>
    <property type="match status" value="1"/>
</dbReference>
<name>A0A167GHZ8_9GAMM</name>
<accession>A0A167GHZ8</accession>
<organism evidence="2 3">
    <name type="scientific">Pseudoalteromonas luteoviolacea H33</name>
    <dbReference type="NCBI Taxonomy" id="1365251"/>
    <lineage>
        <taxon>Bacteria</taxon>
        <taxon>Pseudomonadati</taxon>
        <taxon>Pseudomonadota</taxon>
        <taxon>Gammaproteobacteria</taxon>
        <taxon>Alteromonadales</taxon>
        <taxon>Pseudoalteromonadaceae</taxon>
        <taxon>Pseudoalteromonas</taxon>
    </lineage>
</organism>
<dbReference type="Gene3D" id="3.50.50.60">
    <property type="entry name" value="FAD/NAD(P)-binding domain"/>
    <property type="match status" value="1"/>
</dbReference>
<dbReference type="EMBL" id="AUXZ01000013">
    <property type="protein sequence ID" value="KZN55469.1"/>
    <property type="molecule type" value="Genomic_DNA"/>
</dbReference>
<dbReference type="InterPro" id="IPR036188">
    <property type="entry name" value="FAD/NAD-bd_sf"/>
</dbReference>
<dbReference type="PATRIC" id="fig|1365251.3.peg.270"/>
<dbReference type="OrthoDB" id="3972913at2"/>
<evidence type="ECO:0000259" key="1">
    <source>
        <dbReference type="Pfam" id="PF01593"/>
    </source>
</evidence>